<accession>A0ABS8WJ39</accession>
<sequence length="343" mass="38523">MVLQSSTLEDDEMTLIFISVKCCAYVGASPLVGAGTAMSLVPLSAELLNPFLLVYQLHASRGKEDLEIGLTSLIMGPLDFDADPQLIQIPLIYLAEDTAFIISRIQGFMEVAQFCNYFRSLYKGFSISVPIPLPPDLEACYDLVIQTKPPVAIQLYSSLHSGVSDDERKAQLNCKPVHPSKLSMPKCNRDAAEQGDFGECPTTTEQWLEDYKELMNSNKAYHMRIIGRAFQIPKVANTFNKMSLDTSCCRSKLVVQLFNGGESALRPMMKSFDSSFPDQESYAAAREKREYVYSFKGKKLRNSNKFSKFHRSNKHVEMIQMKHARAGDGMMDNMFAAKGWKKL</sequence>
<gene>
    <name evidence="1" type="ORF">HAX54_045006</name>
</gene>
<comment type="caution">
    <text evidence="1">The sequence shown here is derived from an EMBL/GenBank/DDBJ whole genome shotgun (WGS) entry which is preliminary data.</text>
</comment>
<name>A0ABS8WJ39_DATST</name>
<evidence type="ECO:0000313" key="1">
    <source>
        <dbReference type="EMBL" id="MCE3049487.1"/>
    </source>
</evidence>
<keyword evidence="2" id="KW-1185">Reference proteome</keyword>
<evidence type="ECO:0000313" key="2">
    <source>
        <dbReference type="Proteomes" id="UP000823775"/>
    </source>
</evidence>
<proteinExistence type="predicted"/>
<protein>
    <submittedName>
        <fullName evidence="1">Uncharacterized protein</fullName>
    </submittedName>
</protein>
<reference evidence="1 2" key="1">
    <citation type="journal article" date="2021" name="BMC Genomics">
        <title>Datura genome reveals duplications of psychoactive alkaloid biosynthetic genes and high mutation rate following tissue culture.</title>
        <authorList>
            <person name="Rajewski A."/>
            <person name="Carter-House D."/>
            <person name="Stajich J."/>
            <person name="Litt A."/>
        </authorList>
    </citation>
    <scope>NUCLEOTIDE SEQUENCE [LARGE SCALE GENOMIC DNA]</scope>
    <source>
        <strain evidence="1">AR-01</strain>
    </source>
</reference>
<organism evidence="1 2">
    <name type="scientific">Datura stramonium</name>
    <name type="common">Jimsonweed</name>
    <name type="synonym">Common thornapple</name>
    <dbReference type="NCBI Taxonomy" id="4076"/>
    <lineage>
        <taxon>Eukaryota</taxon>
        <taxon>Viridiplantae</taxon>
        <taxon>Streptophyta</taxon>
        <taxon>Embryophyta</taxon>
        <taxon>Tracheophyta</taxon>
        <taxon>Spermatophyta</taxon>
        <taxon>Magnoliopsida</taxon>
        <taxon>eudicotyledons</taxon>
        <taxon>Gunneridae</taxon>
        <taxon>Pentapetalae</taxon>
        <taxon>asterids</taxon>
        <taxon>lamiids</taxon>
        <taxon>Solanales</taxon>
        <taxon>Solanaceae</taxon>
        <taxon>Solanoideae</taxon>
        <taxon>Datureae</taxon>
        <taxon>Datura</taxon>
    </lineage>
</organism>
<dbReference type="EMBL" id="JACEIK010006935">
    <property type="protein sequence ID" value="MCE3049487.1"/>
    <property type="molecule type" value="Genomic_DNA"/>
</dbReference>
<dbReference type="Proteomes" id="UP000823775">
    <property type="component" value="Unassembled WGS sequence"/>
</dbReference>